<evidence type="ECO:0000313" key="1">
    <source>
        <dbReference type="EMBL" id="RHJ83397.1"/>
    </source>
</evidence>
<dbReference type="OrthoDB" id="3199465at2"/>
<comment type="caution">
    <text evidence="1">The sequence shown here is derived from an EMBL/GenBank/DDBJ whole genome shotgun (WGS) entry which is preliminary data.</text>
</comment>
<organism evidence="1 2">
    <name type="scientific">Emergencia timonensis</name>
    <dbReference type="NCBI Taxonomy" id="1776384"/>
    <lineage>
        <taxon>Bacteria</taxon>
        <taxon>Bacillati</taxon>
        <taxon>Bacillota</taxon>
        <taxon>Clostridia</taxon>
        <taxon>Peptostreptococcales</taxon>
        <taxon>Anaerovoracaceae</taxon>
        <taxon>Emergencia</taxon>
    </lineage>
</organism>
<accession>A0A415DTY1</accession>
<dbReference type="AlphaFoldDB" id="A0A415DTY1"/>
<name>A0A415DTY1_9FIRM</name>
<protein>
    <submittedName>
        <fullName evidence="1">Uncharacterized protein</fullName>
    </submittedName>
</protein>
<keyword evidence="2" id="KW-1185">Reference proteome</keyword>
<dbReference type="RefSeq" id="WP_118336677.1">
    <property type="nucleotide sequence ID" value="NZ_AP025567.1"/>
</dbReference>
<evidence type="ECO:0000313" key="2">
    <source>
        <dbReference type="Proteomes" id="UP000284841"/>
    </source>
</evidence>
<sequence length="261" mass="30848">MFDSGSYVARDLAHQQRMRRLLMQQKRGLPQGRLTTTKINGRLYYYRVVDGKKEYLGTGENEMVLKLQKKYFIEETVKRIDKNCKYMDKLIAGYASVDPEDIMEAAPRAYQSLPKSCFTMVGINNQRGWGYEPYKRYMGYPEQLNNKTLKGDFVRSKSEAIIANMLFVKKIEYHYEEELVLGDYTFAPDFKIAVKSQRKCKLLEHFGLIGDEDYRDTCMWKIRTYLEFGYRPYEDILFTYDDKDGHINTLDIDKVIESFCR</sequence>
<reference evidence="1 2" key="1">
    <citation type="submission" date="2018-08" db="EMBL/GenBank/DDBJ databases">
        <title>A genome reference for cultivated species of the human gut microbiota.</title>
        <authorList>
            <person name="Zou Y."/>
            <person name="Xue W."/>
            <person name="Luo G."/>
        </authorList>
    </citation>
    <scope>NUCLEOTIDE SEQUENCE [LARGE SCALE GENOMIC DNA]</scope>
    <source>
        <strain evidence="1 2">AM07-24</strain>
    </source>
</reference>
<dbReference type="EMBL" id="QRMS01000009">
    <property type="protein sequence ID" value="RHJ83397.1"/>
    <property type="molecule type" value="Genomic_DNA"/>
</dbReference>
<proteinExistence type="predicted"/>
<dbReference type="Proteomes" id="UP000284841">
    <property type="component" value="Unassembled WGS sequence"/>
</dbReference>
<gene>
    <name evidence="1" type="ORF">DW099_18955</name>
</gene>